<accession>A0ABW0VGR4</accession>
<organism evidence="2 3">
    <name type="scientific">Kitasatospora cinereorecta</name>
    <dbReference type="NCBI Taxonomy" id="285560"/>
    <lineage>
        <taxon>Bacteria</taxon>
        <taxon>Bacillati</taxon>
        <taxon>Actinomycetota</taxon>
        <taxon>Actinomycetes</taxon>
        <taxon>Kitasatosporales</taxon>
        <taxon>Streptomycetaceae</taxon>
        <taxon>Kitasatospora</taxon>
    </lineage>
</organism>
<dbReference type="EMBL" id="JBHSOC010000050">
    <property type="protein sequence ID" value="MFC5644630.1"/>
    <property type="molecule type" value="Genomic_DNA"/>
</dbReference>
<keyword evidence="1" id="KW-0812">Transmembrane</keyword>
<proteinExistence type="predicted"/>
<evidence type="ECO:0000313" key="3">
    <source>
        <dbReference type="Proteomes" id="UP001596066"/>
    </source>
</evidence>
<feature type="transmembrane region" description="Helical" evidence="1">
    <location>
        <begin position="20"/>
        <end position="39"/>
    </location>
</feature>
<feature type="non-terminal residue" evidence="2">
    <location>
        <position position="1"/>
    </location>
</feature>
<name>A0ABW0VGR4_9ACTN</name>
<dbReference type="RefSeq" id="WP_380231816.1">
    <property type="nucleotide sequence ID" value="NZ_JBHSOC010000050.1"/>
</dbReference>
<gene>
    <name evidence="2" type="ORF">ACFPZF_25140</name>
</gene>
<sequence>WKDGGEVVTVADGPNGGRDVSGTVMAVVLVVIVLGLMLLGGTAKDPPGPSGCMASCDLH</sequence>
<keyword evidence="1" id="KW-1133">Transmembrane helix</keyword>
<evidence type="ECO:0000313" key="2">
    <source>
        <dbReference type="EMBL" id="MFC5644630.1"/>
    </source>
</evidence>
<dbReference type="Proteomes" id="UP001596066">
    <property type="component" value="Unassembled WGS sequence"/>
</dbReference>
<keyword evidence="3" id="KW-1185">Reference proteome</keyword>
<keyword evidence="1" id="KW-0472">Membrane</keyword>
<protein>
    <submittedName>
        <fullName evidence="2">Uncharacterized protein</fullName>
    </submittedName>
</protein>
<comment type="caution">
    <text evidence="2">The sequence shown here is derived from an EMBL/GenBank/DDBJ whole genome shotgun (WGS) entry which is preliminary data.</text>
</comment>
<evidence type="ECO:0000256" key="1">
    <source>
        <dbReference type="SAM" id="Phobius"/>
    </source>
</evidence>
<reference evidence="3" key="1">
    <citation type="journal article" date="2019" name="Int. J. Syst. Evol. Microbiol.">
        <title>The Global Catalogue of Microorganisms (GCM) 10K type strain sequencing project: providing services to taxonomists for standard genome sequencing and annotation.</title>
        <authorList>
            <consortium name="The Broad Institute Genomics Platform"/>
            <consortium name="The Broad Institute Genome Sequencing Center for Infectious Disease"/>
            <person name="Wu L."/>
            <person name="Ma J."/>
        </authorList>
    </citation>
    <scope>NUCLEOTIDE SEQUENCE [LARGE SCALE GENOMIC DNA]</scope>
    <source>
        <strain evidence="3">CGMCC 4.1622</strain>
    </source>
</reference>